<keyword evidence="2" id="KW-1185">Reference proteome</keyword>
<dbReference type="InterPro" id="IPR050951">
    <property type="entry name" value="Retrovirus_Pol_polyprotein"/>
</dbReference>
<dbReference type="PANTHER" id="PTHR37984:SF5">
    <property type="entry name" value="PROTEIN NYNRIN-LIKE"/>
    <property type="match status" value="1"/>
</dbReference>
<dbReference type="AlphaFoldDB" id="A0A0C2J5I4"/>
<accession>A0A0C2J5I4</accession>
<organism evidence="1 2">
    <name type="scientific">Thelohanellus kitauei</name>
    <name type="common">Myxosporean</name>
    <dbReference type="NCBI Taxonomy" id="669202"/>
    <lineage>
        <taxon>Eukaryota</taxon>
        <taxon>Metazoa</taxon>
        <taxon>Cnidaria</taxon>
        <taxon>Myxozoa</taxon>
        <taxon>Myxosporea</taxon>
        <taxon>Bivalvulida</taxon>
        <taxon>Platysporina</taxon>
        <taxon>Myxobolidae</taxon>
        <taxon>Thelohanellus</taxon>
    </lineage>
</organism>
<dbReference type="OrthoDB" id="7555456at2759"/>
<name>A0A0C2J5I4_THEKT</name>
<comment type="caution">
    <text evidence="1">The sequence shown here is derived from an EMBL/GenBank/DDBJ whole genome shotgun (WGS) entry which is preliminary data.</text>
</comment>
<gene>
    <name evidence="1" type="ORF">RF11_15429</name>
</gene>
<protein>
    <recommendedName>
        <fullName evidence="3">Integrase catalytic domain-containing protein</fullName>
    </recommendedName>
</protein>
<reference evidence="1 2" key="1">
    <citation type="journal article" date="2014" name="Genome Biol. Evol.">
        <title>The genome of the myxosporean Thelohanellus kitauei shows adaptations to nutrient acquisition within its fish host.</title>
        <authorList>
            <person name="Yang Y."/>
            <person name="Xiong J."/>
            <person name="Zhou Z."/>
            <person name="Huo F."/>
            <person name="Miao W."/>
            <person name="Ran C."/>
            <person name="Liu Y."/>
            <person name="Zhang J."/>
            <person name="Feng J."/>
            <person name="Wang M."/>
            <person name="Wang M."/>
            <person name="Wang L."/>
            <person name="Yao B."/>
        </authorList>
    </citation>
    <scope>NUCLEOTIDE SEQUENCE [LARGE SCALE GENOMIC DNA]</scope>
    <source>
        <strain evidence="1">Wuqing</strain>
    </source>
</reference>
<dbReference type="PANTHER" id="PTHR37984">
    <property type="entry name" value="PROTEIN CBG26694"/>
    <property type="match status" value="1"/>
</dbReference>
<dbReference type="EMBL" id="JWZT01004268">
    <property type="protein sequence ID" value="KII64428.1"/>
    <property type="molecule type" value="Genomic_DNA"/>
</dbReference>
<evidence type="ECO:0008006" key="3">
    <source>
        <dbReference type="Google" id="ProtNLM"/>
    </source>
</evidence>
<evidence type="ECO:0000313" key="2">
    <source>
        <dbReference type="Proteomes" id="UP000031668"/>
    </source>
</evidence>
<dbReference type="Proteomes" id="UP000031668">
    <property type="component" value="Unassembled WGS sequence"/>
</dbReference>
<sequence>MIKSLQKCWRPKPNIFALRNEVVTKIKHLVRDRVLESVDRTITQILWASPIVIARKATGRIRTSRDFRVTRPLQEVAISSIERWVLKLSSFDFDIMYKPGRSNGLAYALSRLPWEEKRKMIMKDGDIATHKFIDFVHRGWPGKPDLDRPYRPFYEITDHLSNEERILMFEHQTPTYSWNVPEGPVKRLNIDFTGPFVGYYWFVLVDAFSKCMEIFHTDAVTPTTFVSCCIQILHVLEFHVQLSQRKILVLKVRTSNSFALKVKSKVCVLLRITVEVIGRSKE</sequence>
<proteinExistence type="predicted"/>
<evidence type="ECO:0000313" key="1">
    <source>
        <dbReference type="EMBL" id="KII64428.1"/>
    </source>
</evidence>